<dbReference type="PRINTS" id="PR00080">
    <property type="entry name" value="SDRFAMILY"/>
</dbReference>
<dbReference type="AlphaFoldDB" id="A0A9P1MF33"/>
<protein>
    <submittedName>
        <fullName evidence="3">Uncharacterized protein</fullName>
    </submittedName>
</protein>
<comment type="caution">
    <text evidence="3">The sequence shown here is derived from an EMBL/GenBank/DDBJ whole genome shotgun (WGS) entry which is preliminary data.</text>
</comment>
<evidence type="ECO:0000256" key="1">
    <source>
        <dbReference type="ARBA" id="ARBA00022857"/>
    </source>
</evidence>
<reference evidence="3" key="1">
    <citation type="submission" date="2022-11" db="EMBL/GenBank/DDBJ databases">
        <authorList>
            <person name="Scott C."/>
            <person name="Bruce N."/>
        </authorList>
    </citation>
    <scope>NUCLEOTIDE SEQUENCE</scope>
</reference>
<dbReference type="Pfam" id="PF13561">
    <property type="entry name" value="adh_short_C2"/>
    <property type="match status" value="1"/>
</dbReference>
<dbReference type="OrthoDB" id="294295at2759"/>
<dbReference type="PRINTS" id="PR00081">
    <property type="entry name" value="GDHRDH"/>
</dbReference>
<keyword evidence="2" id="KW-0560">Oxidoreductase</keyword>
<proteinExistence type="predicted"/>
<evidence type="ECO:0000313" key="4">
    <source>
        <dbReference type="Proteomes" id="UP000838763"/>
    </source>
</evidence>
<dbReference type="PANTHER" id="PTHR43639:SF5">
    <property type="entry name" value="OXIDOREDUCTASE, SHORT-CHAIN DEHYDROGENASE_REDUCTASE FAMILY (AFU_ORTHOLOGUE AFUA_6G09140)"/>
    <property type="match status" value="1"/>
</dbReference>
<dbReference type="InterPro" id="IPR036291">
    <property type="entry name" value="NAD(P)-bd_dom_sf"/>
</dbReference>
<sequence>MVGRLAGKVALVTGGASGYGLGIAKKLKAEGATVIIADLSATLGTQAAGELEASFIEANVAERSSWEAILNTAINQHGGLDIVINNAGACYLKKPTETVTESEYDLMMNVNVKALFLSVSVIVPYLLSNKRKAVFVSVSSVSGVRPRPELTWYSASKAAINTASNSMAVEYAPNGIRFNTVCPAIGLTSMTDILTDAQKAEMSSAIPLGRSCTPRDVANAIAYLASDEADFITGVNLQVCL</sequence>
<name>A0A9P1MF33_9PEZI</name>
<dbReference type="InterPro" id="IPR002347">
    <property type="entry name" value="SDR_fam"/>
</dbReference>
<dbReference type="Proteomes" id="UP000838763">
    <property type="component" value="Unassembled WGS sequence"/>
</dbReference>
<organism evidence="3 4">
    <name type="scientific">Parascedosporium putredinis</name>
    <dbReference type="NCBI Taxonomy" id="1442378"/>
    <lineage>
        <taxon>Eukaryota</taxon>
        <taxon>Fungi</taxon>
        <taxon>Dikarya</taxon>
        <taxon>Ascomycota</taxon>
        <taxon>Pezizomycotina</taxon>
        <taxon>Sordariomycetes</taxon>
        <taxon>Hypocreomycetidae</taxon>
        <taxon>Microascales</taxon>
        <taxon>Microascaceae</taxon>
        <taxon>Parascedosporium</taxon>
    </lineage>
</organism>
<dbReference type="PANTHER" id="PTHR43639">
    <property type="entry name" value="OXIDOREDUCTASE, SHORT-CHAIN DEHYDROGENASE/REDUCTASE FAMILY (AFU_ORTHOLOGUE AFUA_5G02870)"/>
    <property type="match status" value="1"/>
</dbReference>
<dbReference type="GO" id="GO:0016491">
    <property type="term" value="F:oxidoreductase activity"/>
    <property type="evidence" value="ECO:0007669"/>
    <property type="project" value="UniProtKB-KW"/>
</dbReference>
<evidence type="ECO:0000256" key="2">
    <source>
        <dbReference type="ARBA" id="ARBA00023002"/>
    </source>
</evidence>
<dbReference type="SUPFAM" id="SSF51735">
    <property type="entry name" value="NAD(P)-binding Rossmann-fold domains"/>
    <property type="match status" value="1"/>
</dbReference>
<dbReference type="Gene3D" id="3.40.50.720">
    <property type="entry name" value="NAD(P)-binding Rossmann-like Domain"/>
    <property type="match status" value="1"/>
</dbReference>
<dbReference type="FunFam" id="3.40.50.720:FF:000084">
    <property type="entry name" value="Short-chain dehydrogenase reductase"/>
    <property type="match status" value="1"/>
</dbReference>
<keyword evidence="1" id="KW-0521">NADP</keyword>
<evidence type="ECO:0000313" key="3">
    <source>
        <dbReference type="EMBL" id="CAI4218383.1"/>
    </source>
</evidence>
<dbReference type="EMBL" id="CALLCH030000018">
    <property type="protein sequence ID" value="CAI4218383.1"/>
    <property type="molecule type" value="Genomic_DNA"/>
</dbReference>
<keyword evidence="4" id="KW-1185">Reference proteome</keyword>
<dbReference type="NCBIfam" id="NF005559">
    <property type="entry name" value="PRK07231.1"/>
    <property type="match status" value="1"/>
</dbReference>
<gene>
    <name evidence="3" type="ORF">PPNO1_LOCUS7973</name>
</gene>
<accession>A0A9P1MF33</accession>